<evidence type="ECO:0000313" key="1">
    <source>
        <dbReference type="EMBL" id="CAI9299726.1"/>
    </source>
</evidence>
<dbReference type="EMBL" id="OX465084">
    <property type="protein sequence ID" value="CAI9299726.1"/>
    <property type="molecule type" value="Genomic_DNA"/>
</dbReference>
<sequence>MDKHQRIVCEVEEKEKAKCEAQVTLESHKLLFPLWTLERILNEAVDNPSIHWMNLVASFDLENMLDLQFDMPLTPKAFLFCSFAVVANASNSDTVVDNQFMEFYLKHGKPQF</sequence>
<name>A0AA36EJW1_LACSI</name>
<accession>A0AA36EJW1</accession>
<protein>
    <submittedName>
        <fullName evidence="1">Uncharacterized protein</fullName>
    </submittedName>
</protein>
<gene>
    <name evidence="1" type="ORF">LSALG_LOCUS38419</name>
</gene>
<proteinExistence type="predicted"/>
<reference evidence="1" key="1">
    <citation type="submission" date="2023-04" db="EMBL/GenBank/DDBJ databases">
        <authorList>
            <person name="Vijverberg K."/>
            <person name="Xiong W."/>
            <person name="Schranz E."/>
        </authorList>
    </citation>
    <scope>NUCLEOTIDE SEQUENCE</scope>
</reference>
<dbReference type="Proteomes" id="UP001177003">
    <property type="component" value="Chromosome 8"/>
</dbReference>
<organism evidence="1 2">
    <name type="scientific">Lactuca saligna</name>
    <name type="common">Willowleaf lettuce</name>
    <dbReference type="NCBI Taxonomy" id="75948"/>
    <lineage>
        <taxon>Eukaryota</taxon>
        <taxon>Viridiplantae</taxon>
        <taxon>Streptophyta</taxon>
        <taxon>Embryophyta</taxon>
        <taxon>Tracheophyta</taxon>
        <taxon>Spermatophyta</taxon>
        <taxon>Magnoliopsida</taxon>
        <taxon>eudicotyledons</taxon>
        <taxon>Gunneridae</taxon>
        <taxon>Pentapetalae</taxon>
        <taxon>asterids</taxon>
        <taxon>campanulids</taxon>
        <taxon>Asterales</taxon>
        <taxon>Asteraceae</taxon>
        <taxon>Cichorioideae</taxon>
        <taxon>Cichorieae</taxon>
        <taxon>Lactucinae</taxon>
        <taxon>Lactuca</taxon>
    </lineage>
</organism>
<keyword evidence="2" id="KW-1185">Reference proteome</keyword>
<dbReference type="AlphaFoldDB" id="A0AA36EJW1"/>
<evidence type="ECO:0000313" key="2">
    <source>
        <dbReference type="Proteomes" id="UP001177003"/>
    </source>
</evidence>